<comment type="caution">
    <text evidence="3">The sequence shown here is derived from an EMBL/GenBank/DDBJ whole genome shotgun (WGS) entry which is preliminary data.</text>
</comment>
<evidence type="ECO:0000256" key="1">
    <source>
        <dbReference type="SAM" id="Phobius"/>
    </source>
</evidence>
<keyword evidence="1" id="KW-0812">Transmembrane</keyword>
<accession>A0A1W9KTD4</accession>
<proteinExistence type="predicted"/>
<sequence>MKKLILVVSMLVALLIGGCASCDYTLKDAEITRLHTELSRQQGARTAELEFGERQASIYLGCKKFFNLCSTETIALGQQALQSGFSGSTSVWYWLGFFGLPVSFSMALGVFLAVLSTISSYLQLKIIEPSRQLVEQSQILVDTAEKRARVANLRATELEKGNGILRKERHHLTHPPKARIEPVALPIGLTDAKDINRYPPVIKLPVKQDDF</sequence>
<keyword evidence="1" id="KW-1133">Transmembrane helix</keyword>
<protein>
    <recommendedName>
        <fullName evidence="5">Lipoprotein</fullName>
    </recommendedName>
</protein>
<keyword evidence="2" id="KW-0732">Signal</keyword>
<evidence type="ECO:0000256" key="2">
    <source>
        <dbReference type="SAM" id="SignalP"/>
    </source>
</evidence>
<name>A0A1W9KTD4_9BURK</name>
<evidence type="ECO:0000313" key="4">
    <source>
        <dbReference type="Proteomes" id="UP000192505"/>
    </source>
</evidence>
<dbReference type="Proteomes" id="UP000192505">
    <property type="component" value="Unassembled WGS sequence"/>
</dbReference>
<dbReference type="PROSITE" id="PS51257">
    <property type="entry name" value="PROKAR_LIPOPROTEIN"/>
    <property type="match status" value="1"/>
</dbReference>
<dbReference type="EMBL" id="MTEI01000007">
    <property type="protein sequence ID" value="OQW87670.1"/>
    <property type="molecule type" value="Genomic_DNA"/>
</dbReference>
<evidence type="ECO:0000313" key="3">
    <source>
        <dbReference type="EMBL" id="OQW87670.1"/>
    </source>
</evidence>
<feature type="signal peptide" evidence="2">
    <location>
        <begin position="1"/>
        <end position="21"/>
    </location>
</feature>
<evidence type="ECO:0008006" key="5">
    <source>
        <dbReference type="Google" id="ProtNLM"/>
    </source>
</evidence>
<organism evidence="3 4">
    <name type="scientific">Rhodoferax ferrireducens</name>
    <dbReference type="NCBI Taxonomy" id="192843"/>
    <lineage>
        <taxon>Bacteria</taxon>
        <taxon>Pseudomonadati</taxon>
        <taxon>Pseudomonadota</taxon>
        <taxon>Betaproteobacteria</taxon>
        <taxon>Burkholderiales</taxon>
        <taxon>Comamonadaceae</taxon>
        <taxon>Rhodoferax</taxon>
    </lineage>
</organism>
<feature type="transmembrane region" description="Helical" evidence="1">
    <location>
        <begin position="91"/>
        <end position="115"/>
    </location>
</feature>
<keyword evidence="1" id="KW-0472">Membrane</keyword>
<gene>
    <name evidence="3" type="ORF">BWK72_12205</name>
</gene>
<reference evidence="3 4" key="1">
    <citation type="submission" date="2017-01" db="EMBL/GenBank/DDBJ databases">
        <title>Novel large sulfur bacteria in the metagenomes of groundwater-fed chemosynthetic microbial mats in the Lake Huron basin.</title>
        <authorList>
            <person name="Sharrar A.M."/>
            <person name="Flood B.E."/>
            <person name="Bailey J.V."/>
            <person name="Jones D.S."/>
            <person name="Biddanda B."/>
            <person name="Ruberg S.A."/>
            <person name="Marcus D.N."/>
            <person name="Dick G.J."/>
        </authorList>
    </citation>
    <scope>NUCLEOTIDE SEQUENCE [LARGE SCALE GENOMIC DNA]</scope>
    <source>
        <strain evidence="3">A7</strain>
    </source>
</reference>
<dbReference type="AlphaFoldDB" id="A0A1W9KTD4"/>
<feature type="chain" id="PRO_5012687420" description="Lipoprotein" evidence="2">
    <location>
        <begin position="22"/>
        <end position="211"/>
    </location>
</feature>